<dbReference type="RefSeq" id="WP_197534293.1">
    <property type="nucleotide sequence ID" value="NZ_CP036276.1"/>
</dbReference>
<evidence type="ECO:0000256" key="6">
    <source>
        <dbReference type="SAM" id="Phobius"/>
    </source>
</evidence>
<feature type="chain" id="PRO_5022053307" evidence="7">
    <location>
        <begin position="21"/>
        <end position="375"/>
    </location>
</feature>
<gene>
    <name evidence="8" type="ORF">Mal52_37650</name>
</gene>
<proteinExistence type="predicted"/>
<sequence precursor="true">MFARFLLILVLLLIAPGGFAHPLAALASEQTVATDVAEAPVNAADGNPSPLKAAAWHYILLVMYCGMIVCASLFGGWLPSMIHLSHTRMQLIISFVGGLMLGIGLLHLLPHSAHELGSVNRAALWMLAGVMAMFILIRTFHVHHHGPVEMPPELQNNPASVAHAHHDHDHDHDHNHSDHREPSYYQSCEHTHQLSWLGITLGLALHTLIDGIALAASVQADSERIKTFSLLGVGTFLAILLHKPLDAVSITSLMAVGGWSPRWRNIVNGGFAMMCPLGAVLFLFGVRQFGDSQQQIVGSVLAFSAGVFICIALSDLLPEMEFHSHNRAQLSLTLAAGIGLAWGLTFLSPVHLHAPTPAPVAAPTVMIGEPQLSQP</sequence>
<feature type="transmembrane region" description="Helical" evidence="6">
    <location>
        <begin position="55"/>
        <end position="79"/>
    </location>
</feature>
<keyword evidence="4 6" id="KW-0472">Membrane</keyword>
<dbReference type="GO" id="GO:0016020">
    <property type="term" value="C:membrane"/>
    <property type="evidence" value="ECO:0007669"/>
    <property type="project" value="UniProtKB-SubCell"/>
</dbReference>
<dbReference type="EMBL" id="CP036276">
    <property type="protein sequence ID" value="QDU45273.1"/>
    <property type="molecule type" value="Genomic_DNA"/>
</dbReference>
<dbReference type="PANTHER" id="PTHR11040">
    <property type="entry name" value="ZINC/IRON TRANSPORTER"/>
    <property type="match status" value="1"/>
</dbReference>
<feature type="signal peptide" evidence="7">
    <location>
        <begin position="1"/>
        <end position="20"/>
    </location>
</feature>
<reference evidence="8 9" key="1">
    <citation type="submission" date="2019-02" db="EMBL/GenBank/DDBJ databases">
        <title>Deep-cultivation of Planctomycetes and their phenomic and genomic characterization uncovers novel biology.</title>
        <authorList>
            <person name="Wiegand S."/>
            <person name="Jogler M."/>
            <person name="Boedeker C."/>
            <person name="Pinto D."/>
            <person name="Vollmers J."/>
            <person name="Rivas-Marin E."/>
            <person name="Kohn T."/>
            <person name="Peeters S.H."/>
            <person name="Heuer A."/>
            <person name="Rast P."/>
            <person name="Oberbeckmann S."/>
            <person name="Bunk B."/>
            <person name="Jeske O."/>
            <person name="Meyerdierks A."/>
            <person name="Storesund J.E."/>
            <person name="Kallscheuer N."/>
            <person name="Luecker S."/>
            <person name="Lage O.M."/>
            <person name="Pohl T."/>
            <person name="Merkel B.J."/>
            <person name="Hornburger P."/>
            <person name="Mueller R.-W."/>
            <person name="Bruemmer F."/>
            <person name="Labrenz M."/>
            <person name="Spormann A.M."/>
            <person name="Op den Camp H."/>
            <person name="Overmann J."/>
            <person name="Amann R."/>
            <person name="Jetten M.S.M."/>
            <person name="Mascher T."/>
            <person name="Medema M.H."/>
            <person name="Devos D.P."/>
            <person name="Kaster A.-K."/>
            <person name="Ovreas L."/>
            <person name="Rohde M."/>
            <person name="Galperin M.Y."/>
            <person name="Jogler C."/>
        </authorList>
    </citation>
    <scope>NUCLEOTIDE SEQUENCE [LARGE SCALE GENOMIC DNA]</scope>
    <source>
        <strain evidence="8 9">Mal52</strain>
    </source>
</reference>
<evidence type="ECO:0000313" key="9">
    <source>
        <dbReference type="Proteomes" id="UP000319383"/>
    </source>
</evidence>
<name>A0A517ZS45_9PLAN</name>
<feature type="compositionally biased region" description="Basic and acidic residues" evidence="5">
    <location>
        <begin position="164"/>
        <end position="182"/>
    </location>
</feature>
<evidence type="ECO:0000256" key="1">
    <source>
        <dbReference type="ARBA" id="ARBA00004141"/>
    </source>
</evidence>
<keyword evidence="9" id="KW-1185">Reference proteome</keyword>
<feature type="transmembrane region" description="Helical" evidence="6">
    <location>
        <begin position="330"/>
        <end position="350"/>
    </location>
</feature>
<feature type="region of interest" description="Disordered" evidence="5">
    <location>
        <begin position="148"/>
        <end position="184"/>
    </location>
</feature>
<evidence type="ECO:0000256" key="7">
    <source>
        <dbReference type="SAM" id="SignalP"/>
    </source>
</evidence>
<feature type="transmembrane region" description="Helical" evidence="6">
    <location>
        <begin position="228"/>
        <end position="245"/>
    </location>
</feature>
<keyword evidence="2 6" id="KW-0812">Transmembrane</keyword>
<dbReference type="InterPro" id="IPR003689">
    <property type="entry name" value="ZIP"/>
</dbReference>
<dbReference type="AlphaFoldDB" id="A0A517ZS45"/>
<evidence type="ECO:0000256" key="2">
    <source>
        <dbReference type="ARBA" id="ARBA00022692"/>
    </source>
</evidence>
<feature type="transmembrane region" description="Helical" evidence="6">
    <location>
        <begin position="194"/>
        <end position="216"/>
    </location>
</feature>
<evidence type="ECO:0000313" key="8">
    <source>
        <dbReference type="EMBL" id="QDU45273.1"/>
    </source>
</evidence>
<feature type="transmembrane region" description="Helical" evidence="6">
    <location>
        <begin position="296"/>
        <end position="318"/>
    </location>
</feature>
<protein>
    <submittedName>
        <fullName evidence="8">Zinc transporter ZupT</fullName>
    </submittedName>
</protein>
<organism evidence="8 9">
    <name type="scientific">Symmachiella dynata</name>
    <dbReference type="NCBI Taxonomy" id="2527995"/>
    <lineage>
        <taxon>Bacteria</taxon>
        <taxon>Pseudomonadati</taxon>
        <taxon>Planctomycetota</taxon>
        <taxon>Planctomycetia</taxon>
        <taxon>Planctomycetales</taxon>
        <taxon>Planctomycetaceae</taxon>
        <taxon>Symmachiella</taxon>
    </lineage>
</organism>
<evidence type="ECO:0000256" key="5">
    <source>
        <dbReference type="SAM" id="MobiDB-lite"/>
    </source>
</evidence>
<comment type="subcellular location">
    <subcellularLocation>
        <location evidence="1">Membrane</location>
        <topology evidence="1">Multi-pass membrane protein</topology>
    </subcellularLocation>
</comment>
<dbReference type="Pfam" id="PF02535">
    <property type="entry name" value="Zip"/>
    <property type="match status" value="1"/>
</dbReference>
<feature type="transmembrane region" description="Helical" evidence="6">
    <location>
        <begin position="122"/>
        <end position="140"/>
    </location>
</feature>
<dbReference type="GO" id="GO:0005385">
    <property type="term" value="F:zinc ion transmembrane transporter activity"/>
    <property type="evidence" value="ECO:0007669"/>
    <property type="project" value="TreeGrafter"/>
</dbReference>
<keyword evidence="7" id="KW-0732">Signal</keyword>
<accession>A0A517ZS45</accession>
<evidence type="ECO:0000256" key="3">
    <source>
        <dbReference type="ARBA" id="ARBA00022989"/>
    </source>
</evidence>
<dbReference type="PANTHER" id="PTHR11040:SF44">
    <property type="entry name" value="PROTEIN ZNTC-RELATED"/>
    <property type="match status" value="1"/>
</dbReference>
<feature type="transmembrane region" description="Helical" evidence="6">
    <location>
        <begin position="266"/>
        <end position="284"/>
    </location>
</feature>
<evidence type="ECO:0000256" key="4">
    <source>
        <dbReference type="ARBA" id="ARBA00023136"/>
    </source>
</evidence>
<dbReference type="KEGG" id="sdyn:Mal52_37650"/>
<feature type="transmembrane region" description="Helical" evidence="6">
    <location>
        <begin position="91"/>
        <end position="110"/>
    </location>
</feature>
<keyword evidence="3 6" id="KW-1133">Transmembrane helix</keyword>
<dbReference type="Proteomes" id="UP000319383">
    <property type="component" value="Chromosome"/>
</dbReference>